<dbReference type="EMBL" id="AZIM01008374">
    <property type="protein sequence ID" value="ETE57475.1"/>
    <property type="molecule type" value="Genomic_DNA"/>
</dbReference>
<name>V8N5W3_OPHHA</name>
<keyword evidence="1" id="KW-0413">Isomerase</keyword>
<keyword evidence="1" id="KW-0963">Cytoplasm</keyword>
<gene>
    <name evidence="2" type="ORF">L345_16809</name>
</gene>
<evidence type="ECO:0000313" key="2">
    <source>
        <dbReference type="EMBL" id="ETE57475.1"/>
    </source>
</evidence>
<dbReference type="GO" id="GO:0005829">
    <property type="term" value="C:cytosol"/>
    <property type="evidence" value="ECO:0007669"/>
    <property type="project" value="TreeGrafter"/>
</dbReference>
<dbReference type="OrthoDB" id="9908527at2759"/>
<sequence>MADFLQALRQKVKVGVVGGSDFEKIQEQLGEDGKKKMKAWEAQPGVARLTKLGWAAVFAFFITFASGDGLLKYHLCLSAKQTRTCHVATDMTELPVVVGKYDYVFPENGLVSYKDGKLLEKQ</sequence>
<feature type="non-terminal residue" evidence="2">
    <location>
        <position position="122"/>
    </location>
</feature>
<dbReference type="Gene3D" id="3.40.50.1000">
    <property type="entry name" value="HAD superfamily/HAD-like"/>
    <property type="match status" value="1"/>
</dbReference>
<dbReference type="GO" id="GO:0006013">
    <property type="term" value="P:mannose metabolic process"/>
    <property type="evidence" value="ECO:0007669"/>
    <property type="project" value="TreeGrafter"/>
</dbReference>
<dbReference type="GO" id="GO:0009298">
    <property type="term" value="P:GDP-mannose biosynthetic process"/>
    <property type="evidence" value="ECO:0007669"/>
    <property type="project" value="UniProtKB-UniPathway"/>
</dbReference>
<accession>V8N5W3</accession>
<dbReference type="InterPro" id="IPR005002">
    <property type="entry name" value="PMM"/>
</dbReference>
<dbReference type="UniPathway" id="UPA00126">
    <property type="reaction ID" value="UER00424"/>
</dbReference>
<comment type="similarity">
    <text evidence="1">Belongs to the eukaryotic PMM family.</text>
</comment>
<dbReference type="PANTHER" id="PTHR10466:SF2">
    <property type="entry name" value="PHOSPHOMANNOMUTASE 2"/>
    <property type="match status" value="1"/>
</dbReference>
<comment type="caution">
    <text evidence="2">The sequence shown here is derived from an EMBL/GenBank/DDBJ whole genome shotgun (WGS) entry which is preliminary data.</text>
</comment>
<comment type="function">
    <text evidence="1">Involved in the synthesis of the GDP-mannose and dolichol-phosphate-mannose required for a number of critical mannosyl transfer reactions.</text>
</comment>
<dbReference type="PANTHER" id="PTHR10466">
    <property type="entry name" value="PHOSPHOMANNOMUTASE"/>
    <property type="match status" value="1"/>
</dbReference>
<dbReference type="InterPro" id="IPR023214">
    <property type="entry name" value="HAD_sf"/>
</dbReference>
<dbReference type="Proteomes" id="UP000018936">
    <property type="component" value="Unassembled WGS sequence"/>
</dbReference>
<comment type="subunit">
    <text evidence="1">Homodimer.</text>
</comment>
<evidence type="ECO:0000313" key="3">
    <source>
        <dbReference type="Proteomes" id="UP000018936"/>
    </source>
</evidence>
<dbReference type="GO" id="GO:0004615">
    <property type="term" value="F:phosphomannomutase activity"/>
    <property type="evidence" value="ECO:0007669"/>
    <property type="project" value="UniProtKB-EC"/>
</dbReference>
<dbReference type="GO" id="GO:0006487">
    <property type="term" value="P:protein N-linked glycosylation"/>
    <property type="evidence" value="ECO:0007669"/>
    <property type="project" value="TreeGrafter"/>
</dbReference>
<comment type="catalytic activity">
    <reaction evidence="1">
        <text>alpha-D-mannose 1-phosphate = D-mannose 6-phosphate</text>
        <dbReference type="Rhea" id="RHEA:11140"/>
        <dbReference type="ChEBI" id="CHEBI:58409"/>
        <dbReference type="ChEBI" id="CHEBI:58735"/>
        <dbReference type="EC" id="5.4.2.8"/>
    </reaction>
</comment>
<dbReference type="Pfam" id="PF03332">
    <property type="entry name" value="PMM"/>
    <property type="match status" value="2"/>
</dbReference>
<comment type="pathway">
    <text evidence="1">Nucleotide-sugar biosynthesis; GDP-alpha-D-mannose biosynthesis; alpha-D-mannose 1-phosphate from D-fructose 6-phosphate: step 2/2.</text>
</comment>
<feature type="non-terminal residue" evidence="2">
    <location>
        <position position="1"/>
    </location>
</feature>
<dbReference type="AlphaFoldDB" id="V8N5W3"/>
<organism evidence="2 3">
    <name type="scientific">Ophiophagus hannah</name>
    <name type="common">King cobra</name>
    <name type="synonym">Naja hannah</name>
    <dbReference type="NCBI Taxonomy" id="8665"/>
    <lineage>
        <taxon>Eukaryota</taxon>
        <taxon>Metazoa</taxon>
        <taxon>Chordata</taxon>
        <taxon>Craniata</taxon>
        <taxon>Vertebrata</taxon>
        <taxon>Euteleostomi</taxon>
        <taxon>Lepidosauria</taxon>
        <taxon>Squamata</taxon>
        <taxon>Bifurcata</taxon>
        <taxon>Unidentata</taxon>
        <taxon>Episquamata</taxon>
        <taxon>Toxicofera</taxon>
        <taxon>Serpentes</taxon>
        <taxon>Colubroidea</taxon>
        <taxon>Elapidae</taxon>
        <taxon>Elapinae</taxon>
        <taxon>Ophiophagus</taxon>
    </lineage>
</organism>
<reference evidence="2 3" key="1">
    <citation type="journal article" date="2013" name="Proc. Natl. Acad. Sci. U.S.A.">
        <title>The king cobra genome reveals dynamic gene evolution and adaptation in the snake venom system.</title>
        <authorList>
            <person name="Vonk F.J."/>
            <person name="Casewell N.R."/>
            <person name="Henkel C.V."/>
            <person name="Heimberg A.M."/>
            <person name="Jansen H.J."/>
            <person name="McCleary R.J."/>
            <person name="Kerkkamp H.M."/>
            <person name="Vos R.A."/>
            <person name="Guerreiro I."/>
            <person name="Calvete J.J."/>
            <person name="Wuster W."/>
            <person name="Woods A.E."/>
            <person name="Logan J.M."/>
            <person name="Harrison R.A."/>
            <person name="Castoe T.A."/>
            <person name="de Koning A.P."/>
            <person name="Pollock D.D."/>
            <person name="Yandell M."/>
            <person name="Calderon D."/>
            <person name="Renjifo C."/>
            <person name="Currier R.B."/>
            <person name="Salgado D."/>
            <person name="Pla D."/>
            <person name="Sanz L."/>
            <person name="Hyder A.S."/>
            <person name="Ribeiro J.M."/>
            <person name="Arntzen J.W."/>
            <person name="van den Thillart G.E."/>
            <person name="Boetzer M."/>
            <person name="Pirovano W."/>
            <person name="Dirks R.P."/>
            <person name="Spaink H.P."/>
            <person name="Duboule D."/>
            <person name="McGlinn E."/>
            <person name="Kini R.M."/>
            <person name="Richardson M.K."/>
        </authorList>
    </citation>
    <scope>NUCLEOTIDE SEQUENCE</scope>
    <source>
        <tissue evidence="2">Blood</tissue>
    </source>
</reference>
<proteinExistence type="inferred from homology"/>
<comment type="subcellular location">
    <subcellularLocation>
        <location evidence="1">Cytoplasm</location>
    </subcellularLocation>
</comment>
<dbReference type="EC" id="5.4.2.8" evidence="1"/>
<keyword evidence="3" id="KW-1185">Reference proteome</keyword>
<protein>
    <recommendedName>
        <fullName evidence="1">Phosphomannomutase</fullName>
        <ecNumber evidence="1">5.4.2.8</ecNumber>
    </recommendedName>
</protein>
<evidence type="ECO:0000256" key="1">
    <source>
        <dbReference type="RuleBase" id="RU361118"/>
    </source>
</evidence>